<name>A0A517WYN2_9PLAN</name>
<dbReference type="RefSeq" id="WP_145177937.1">
    <property type="nucleotide sequence ID" value="NZ_CP037422.1"/>
</dbReference>
<sequence>MSVEKVIITVADSDVSSIQSVADKLRSEGMKVDNVLCTSGIITGEVSKENRDKLKSVKGVLDVEPDEDMQAI</sequence>
<dbReference type="Proteomes" id="UP000318384">
    <property type="component" value="Chromosome"/>
</dbReference>
<organism evidence="1 2">
    <name type="scientific">Gimesia aquarii</name>
    <dbReference type="NCBI Taxonomy" id="2527964"/>
    <lineage>
        <taxon>Bacteria</taxon>
        <taxon>Pseudomonadati</taxon>
        <taxon>Planctomycetota</taxon>
        <taxon>Planctomycetia</taxon>
        <taxon>Planctomycetales</taxon>
        <taxon>Planctomycetaceae</taxon>
        <taxon>Gimesia</taxon>
    </lineage>
</organism>
<gene>
    <name evidence="1" type="ORF">V202x_37610</name>
</gene>
<evidence type="ECO:0008006" key="3">
    <source>
        <dbReference type="Google" id="ProtNLM"/>
    </source>
</evidence>
<proteinExistence type="predicted"/>
<evidence type="ECO:0000313" key="1">
    <source>
        <dbReference type="EMBL" id="QDU10362.1"/>
    </source>
</evidence>
<dbReference type="AlphaFoldDB" id="A0A517WYN2"/>
<reference evidence="1 2" key="1">
    <citation type="submission" date="2019-03" db="EMBL/GenBank/DDBJ databases">
        <title>Deep-cultivation of Planctomycetes and their phenomic and genomic characterization uncovers novel biology.</title>
        <authorList>
            <person name="Wiegand S."/>
            <person name="Jogler M."/>
            <person name="Boedeker C."/>
            <person name="Pinto D."/>
            <person name="Vollmers J."/>
            <person name="Rivas-Marin E."/>
            <person name="Kohn T."/>
            <person name="Peeters S.H."/>
            <person name="Heuer A."/>
            <person name="Rast P."/>
            <person name="Oberbeckmann S."/>
            <person name="Bunk B."/>
            <person name="Jeske O."/>
            <person name="Meyerdierks A."/>
            <person name="Storesund J.E."/>
            <person name="Kallscheuer N."/>
            <person name="Luecker S."/>
            <person name="Lage O.M."/>
            <person name="Pohl T."/>
            <person name="Merkel B.J."/>
            <person name="Hornburger P."/>
            <person name="Mueller R.-W."/>
            <person name="Bruemmer F."/>
            <person name="Labrenz M."/>
            <person name="Spormann A.M."/>
            <person name="Op den Camp H."/>
            <person name="Overmann J."/>
            <person name="Amann R."/>
            <person name="Jetten M.S.M."/>
            <person name="Mascher T."/>
            <person name="Medema M.H."/>
            <person name="Devos D.P."/>
            <person name="Kaster A.-K."/>
            <person name="Ovreas L."/>
            <person name="Rohde M."/>
            <person name="Galperin M.Y."/>
            <person name="Jogler C."/>
        </authorList>
    </citation>
    <scope>NUCLEOTIDE SEQUENCE [LARGE SCALE GENOMIC DNA]</scope>
    <source>
        <strain evidence="1 2">V202</strain>
    </source>
</reference>
<protein>
    <recommendedName>
        <fullName evidence="3">Ketohydroxyglutarate aldolase</fullName>
    </recommendedName>
</protein>
<evidence type="ECO:0000313" key="2">
    <source>
        <dbReference type="Proteomes" id="UP000318384"/>
    </source>
</evidence>
<accession>A0A517WYN2</accession>
<keyword evidence="2" id="KW-1185">Reference proteome</keyword>
<dbReference type="EMBL" id="CP037422">
    <property type="protein sequence ID" value="QDU10362.1"/>
    <property type="molecule type" value="Genomic_DNA"/>
</dbReference>